<gene>
    <name evidence="1" type="ORF">HME9302_00948</name>
</gene>
<keyword evidence="2" id="KW-1185">Reference proteome</keyword>
<evidence type="ECO:0000313" key="1">
    <source>
        <dbReference type="EMBL" id="RDC59753.1"/>
    </source>
</evidence>
<proteinExistence type="predicted"/>
<sequence length="88" mass="9383">MTRLRTITACDASVAAERNVVPFASPIALAVDRVRVTDVLMQAAFDNGNEAQSVSAETQYLTAVERLTDKLEGLGLDRKTASQMAGAI</sequence>
<organism evidence="1 2">
    <name type="scientific">Alteripontixanthobacter maritimus</name>
    <dbReference type="NCBI Taxonomy" id="2161824"/>
    <lineage>
        <taxon>Bacteria</taxon>
        <taxon>Pseudomonadati</taxon>
        <taxon>Pseudomonadota</taxon>
        <taxon>Alphaproteobacteria</taxon>
        <taxon>Sphingomonadales</taxon>
        <taxon>Erythrobacteraceae</taxon>
        <taxon>Alteripontixanthobacter</taxon>
    </lineage>
</organism>
<protein>
    <submittedName>
        <fullName evidence="1">Uncharacterized protein</fullName>
    </submittedName>
</protein>
<dbReference type="Proteomes" id="UP000253727">
    <property type="component" value="Unassembled WGS sequence"/>
</dbReference>
<dbReference type="AlphaFoldDB" id="A0A369Q4D6"/>
<evidence type="ECO:0000313" key="2">
    <source>
        <dbReference type="Proteomes" id="UP000253727"/>
    </source>
</evidence>
<dbReference type="RefSeq" id="WP_115366056.1">
    <property type="nucleotide sequence ID" value="NZ_QBKA01000002.1"/>
</dbReference>
<accession>A0A369Q4D6</accession>
<comment type="caution">
    <text evidence="1">The sequence shown here is derived from an EMBL/GenBank/DDBJ whole genome shotgun (WGS) entry which is preliminary data.</text>
</comment>
<name>A0A369Q4D6_9SPHN</name>
<dbReference type="EMBL" id="QBKA01000002">
    <property type="protein sequence ID" value="RDC59753.1"/>
    <property type="molecule type" value="Genomic_DNA"/>
</dbReference>
<reference evidence="1 2" key="1">
    <citation type="submission" date="2018-04" db="EMBL/GenBank/DDBJ databases">
        <title>Altererythrobacter sp. HME9302 genome sequencing and assembly.</title>
        <authorList>
            <person name="Kang H."/>
            <person name="Kim H."/>
            <person name="Joh K."/>
        </authorList>
    </citation>
    <scope>NUCLEOTIDE SEQUENCE [LARGE SCALE GENOMIC DNA]</scope>
    <source>
        <strain evidence="1 2">HME9302</strain>
    </source>
</reference>